<gene>
    <name evidence="2" type="ordered locus">CENSYa_1565</name>
</gene>
<accession>A0RXW8</accession>
<protein>
    <recommendedName>
        <fullName evidence="4">Secreted periplasmic Zn-dependent protease</fullName>
    </recommendedName>
</protein>
<dbReference type="EMBL" id="DP000238">
    <property type="protein sequence ID" value="ABK78185.1"/>
    <property type="molecule type" value="Genomic_DNA"/>
</dbReference>
<dbReference type="EnsemblBacteria" id="ABK78185">
    <property type="protein sequence ID" value="ABK78185"/>
    <property type="gene ID" value="CENSYa_1565"/>
</dbReference>
<feature type="compositionally biased region" description="Basic and acidic residues" evidence="1">
    <location>
        <begin position="105"/>
        <end position="116"/>
    </location>
</feature>
<keyword evidence="3" id="KW-1185">Reference proteome</keyword>
<evidence type="ECO:0008006" key="4">
    <source>
        <dbReference type="Google" id="ProtNLM"/>
    </source>
</evidence>
<dbReference type="Proteomes" id="UP000000758">
    <property type="component" value="Chromosome"/>
</dbReference>
<reference evidence="2 3" key="1">
    <citation type="journal article" date="2006" name="Proc. Natl. Acad. Sci. U.S.A.">
        <title>Genomic analysis of the uncultivated marine crenarchaeote Cenarchaeum symbiosum.</title>
        <authorList>
            <person name="Hallam S.J."/>
            <person name="Konstantinidis K.T."/>
            <person name="Putnam N."/>
            <person name="Schleper C."/>
            <person name="Watanabe Y."/>
            <person name="Sugahara J."/>
            <person name="Preston C."/>
            <person name="de la Torre J."/>
            <person name="Richardson P.M."/>
            <person name="DeLong E.F."/>
        </authorList>
    </citation>
    <scope>NUCLEOTIDE SEQUENCE [LARGE SCALE GENOMIC DNA]</scope>
    <source>
        <strain evidence="3">A</strain>
    </source>
</reference>
<dbReference type="AlphaFoldDB" id="A0RXW8"/>
<evidence type="ECO:0000313" key="2">
    <source>
        <dbReference type="EMBL" id="ABK78185.1"/>
    </source>
</evidence>
<sequence>MRVIEQLLWALVASAFAAEPDLDSPYAPIYFDRESYSWTDKVRITIVAPSWNAHRHGIDSIGGIESHAVTVSTRGGGIGPYKLTETAPNSGIFAGEVLLTGFIHDADGDGRPDTRPRTAGAGPNGGMIEAERDDAVTVSFEFSDGRVLTESAPVRWNTGFVDIKESAGGAAIRVIDADMNLNPESADTLQADVVSGQDPAGVRIELAETSAASGLFEGEVTFTTTGPSSGSRLRTGPGDAVVAKYYDRTLPAPHSTSDGLEISARLEMGGHEPWAGAQEHPLLITDARGSEEPAAAGTQLQVHAGLGGIGAPGLGFVWILQITGPGGAVDSLSWISGEMSEGSVDLSRSWIPEEPGPYIIESFVWNSLEESVPLAAPASVTYTVEQRG</sequence>
<dbReference type="STRING" id="414004.CENSYa_1565"/>
<organism evidence="2 3">
    <name type="scientific">Cenarchaeum symbiosum (strain A)</name>
    <dbReference type="NCBI Taxonomy" id="414004"/>
    <lineage>
        <taxon>Archaea</taxon>
        <taxon>Nitrososphaerota</taxon>
        <taxon>Candidatus Cenarchaeales</taxon>
        <taxon>Candidatus Cenarchaeaceae</taxon>
        <taxon>Candidatus Cenarchaeum</taxon>
    </lineage>
</organism>
<evidence type="ECO:0000256" key="1">
    <source>
        <dbReference type="SAM" id="MobiDB-lite"/>
    </source>
</evidence>
<name>A0RXW8_CENSY</name>
<proteinExistence type="predicted"/>
<evidence type="ECO:0000313" key="3">
    <source>
        <dbReference type="Proteomes" id="UP000000758"/>
    </source>
</evidence>
<dbReference type="HOGENOM" id="CLU_714957_0_0_2"/>
<dbReference type="KEGG" id="csy:CENSYa_1565"/>
<feature type="region of interest" description="Disordered" evidence="1">
    <location>
        <begin position="105"/>
        <end position="128"/>
    </location>
</feature>